<reference evidence="1" key="1">
    <citation type="journal article" date="2020" name="Stud. Mycol.">
        <title>101 Dothideomycetes genomes: a test case for predicting lifestyles and emergence of pathogens.</title>
        <authorList>
            <person name="Haridas S."/>
            <person name="Albert R."/>
            <person name="Binder M."/>
            <person name="Bloem J."/>
            <person name="Labutti K."/>
            <person name="Salamov A."/>
            <person name="Andreopoulos B."/>
            <person name="Baker S."/>
            <person name="Barry K."/>
            <person name="Bills G."/>
            <person name="Bluhm B."/>
            <person name="Cannon C."/>
            <person name="Castanera R."/>
            <person name="Culley D."/>
            <person name="Daum C."/>
            <person name="Ezra D."/>
            <person name="Gonzalez J."/>
            <person name="Henrissat B."/>
            <person name="Kuo A."/>
            <person name="Liang C."/>
            <person name="Lipzen A."/>
            <person name="Lutzoni F."/>
            <person name="Magnuson J."/>
            <person name="Mondo S."/>
            <person name="Nolan M."/>
            <person name="Ohm R."/>
            <person name="Pangilinan J."/>
            <person name="Park H.-J."/>
            <person name="Ramirez L."/>
            <person name="Alfaro M."/>
            <person name="Sun H."/>
            <person name="Tritt A."/>
            <person name="Yoshinaga Y."/>
            <person name="Zwiers L.-H."/>
            <person name="Turgeon B."/>
            <person name="Goodwin S."/>
            <person name="Spatafora J."/>
            <person name="Crous P."/>
            <person name="Grigoriev I."/>
        </authorList>
    </citation>
    <scope>NUCLEOTIDE SEQUENCE</scope>
    <source>
        <strain evidence="1">CBS 473.64</strain>
    </source>
</reference>
<dbReference type="AlphaFoldDB" id="A0A6A6RH79"/>
<sequence length="380" mass="43191">MSCSSVQDDYHSSYTSLSAFSTDLINTFKCEIHRHIENISEAQGNVEEVASEIVYVPFETFAALEAKLIIANEYLDIAETSQIKMQTMIGQVDLETIVPFLIQTLCRSTDEAEILKQGVEDMFNYYKLWLEKSLEGFPVAGTRQLLADTVEKRQWDFEEPGALPDHPKVETMEDYVSRSVEDVAQLHGLLEVFQSFTLVDRSRTEFSELSAGSNLVLMLDAYQYFQSCIAYSEKMCMVFLESFHHTDSINDHVIGDWMWYLSTCPDCTDQAYLCDNCHVRSMLLPLEIDRDDIEDWIKEDVGNKREHIWMMLSFLASIRKAACEHLKNAVHREAEKAPGSVMVHYIDASDLEAAKNASGSAMVYVLEDVGNNEDPSGDEL</sequence>
<organism evidence="1 2">
    <name type="scientific">Massarina eburnea CBS 473.64</name>
    <dbReference type="NCBI Taxonomy" id="1395130"/>
    <lineage>
        <taxon>Eukaryota</taxon>
        <taxon>Fungi</taxon>
        <taxon>Dikarya</taxon>
        <taxon>Ascomycota</taxon>
        <taxon>Pezizomycotina</taxon>
        <taxon>Dothideomycetes</taxon>
        <taxon>Pleosporomycetidae</taxon>
        <taxon>Pleosporales</taxon>
        <taxon>Massarineae</taxon>
        <taxon>Massarinaceae</taxon>
        <taxon>Massarina</taxon>
    </lineage>
</organism>
<dbReference type="Proteomes" id="UP000799753">
    <property type="component" value="Unassembled WGS sequence"/>
</dbReference>
<protein>
    <submittedName>
        <fullName evidence="1">Uncharacterized protein</fullName>
    </submittedName>
</protein>
<evidence type="ECO:0000313" key="1">
    <source>
        <dbReference type="EMBL" id="KAF2634572.1"/>
    </source>
</evidence>
<proteinExistence type="predicted"/>
<name>A0A6A6RH79_9PLEO</name>
<gene>
    <name evidence="1" type="ORF">P280DRAFT_485352</name>
</gene>
<keyword evidence="2" id="KW-1185">Reference proteome</keyword>
<dbReference type="EMBL" id="MU006819">
    <property type="protein sequence ID" value="KAF2634572.1"/>
    <property type="molecule type" value="Genomic_DNA"/>
</dbReference>
<evidence type="ECO:0000313" key="2">
    <source>
        <dbReference type="Proteomes" id="UP000799753"/>
    </source>
</evidence>
<accession>A0A6A6RH79</accession>